<dbReference type="Proteomes" id="UP000287171">
    <property type="component" value="Unassembled WGS sequence"/>
</dbReference>
<proteinExistence type="predicted"/>
<organism evidence="1 2">
    <name type="scientific">Dictyobacter alpinus</name>
    <dbReference type="NCBI Taxonomy" id="2014873"/>
    <lineage>
        <taxon>Bacteria</taxon>
        <taxon>Bacillati</taxon>
        <taxon>Chloroflexota</taxon>
        <taxon>Ktedonobacteria</taxon>
        <taxon>Ktedonobacterales</taxon>
        <taxon>Dictyobacteraceae</taxon>
        <taxon>Dictyobacter</taxon>
    </lineage>
</organism>
<evidence type="ECO:0000313" key="1">
    <source>
        <dbReference type="EMBL" id="GCE30048.1"/>
    </source>
</evidence>
<gene>
    <name evidence="1" type="ORF">KDA_55320</name>
</gene>
<dbReference type="EMBL" id="BIFT01000002">
    <property type="protein sequence ID" value="GCE30048.1"/>
    <property type="molecule type" value="Genomic_DNA"/>
</dbReference>
<name>A0A402BF80_9CHLR</name>
<accession>A0A402BF80</accession>
<dbReference type="AlphaFoldDB" id="A0A402BF80"/>
<comment type="caution">
    <text evidence="1">The sequence shown here is derived from an EMBL/GenBank/DDBJ whole genome shotgun (WGS) entry which is preliminary data.</text>
</comment>
<sequence>MAQRTIAISISMPDEENDKISAFLDSLRGIGVIRISGFAKDGAVSMGTKEVS</sequence>
<protein>
    <recommendedName>
        <fullName evidence="3">ACT domain-containing protein</fullName>
    </recommendedName>
</protein>
<reference evidence="2" key="1">
    <citation type="submission" date="2018-12" db="EMBL/GenBank/DDBJ databases">
        <title>Tengunoibacter tsumagoiensis gen. nov., sp. nov., Dictyobacter kobayashii sp. nov., D. alpinus sp. nov., and D. joshuensis sp. nov. and description of Dictyobacteraceae fam. nov. within the order Ktedonobacterales isolated from Tengu-no-mugimeshi.</title>
        <authorList>
            <person name="Wang C.M."/>
            <person name="Zheng Y."/>
            <person name="Sakai Y."/>
            <person name="Toyoda A."/>
            <person name="Minakuchi Y."/>
            <person name="Abe K."/>
            <person name="Yokota A."/>
            <person name="Yabe S."/>
        </authorList>
    </citation>
    <scope>NUCLEOTIDE SEQUENCE [LARGE SCALE GENOMIC DNA]</scope>
    <source>
        <strain evidence="2">Uno16</strain>
    </source>
</reference>
<evidence type="ECO:0000313" key="2">
    <source>
        <dbReference type="Proteomes" id="UP000287171"/>
    </source>
</evidence>
<keyword evidence="2" id="KW-1185">Reference proteome</keyword>
<evidence type="ECO:0008006" key="3">
    <source>
        <dbReference type="Google" id="ProtNLM"/>
    </source>
</evidence>